<proteinExistence type="predicted"/>
<dbReference type="InterPro" id="IPR015943">
    <property type="entry name" value="WD40/YVTN_repeat-like_dom_sf"/>
</dbReference>
<dbReference type="PANTHER" id="PTHR22847">
    <property type="entry name" value="WD40 REPEAT PROTEIN"/>
    <property type="match status" value="1"/>
</dbReference>
<dbReference type="AlphaFoldDB" id="A0A0C3NG41"/>
<dbReference type="HOGENOM" id="CLU_977014_0_0_1"/>
<dbReference type="GO" id="GO:1990234">
    <property type="term" value="C:transferase complex"/>
    <property type="evidence" value="ECO:0007669"/>
    <property type="project" value="UniProtKB-ARBA"/>
</dbReference>
<keyword evidence="5" id="KW-1185">Reference proteome</keyword>
<dbReference type="Pfam" id="PF00400">
    <property type="entry name" value="WD40"/>
    <property type="match status" value="3"/>
</dbReference>
<dbReference type="Proteomes" id="UP000054217">
    <property type="component" value="Unassembled WGS sequence"/>
</dbReference>
<evidence type="ECO:0000256" key="3">
    <source>
        <dbReference type="PROSITE-ProRule" id="PRU00221"/>
    </source>
</evidence>
<dbReference type="Gene3D" id="2.130.10.10">
    <property type="entry name" value="YVTN repeat-like/Quinoprotein amine dehydrogenase"/>
    <property type="match status" value="2"/>
</dbReference>
<protein>
    <submittedName>
        <fullName evidence="4">Uncharacterized protein</fullName>
    </submittedName>
</protein>
<dbReference type="InterPro" id="IPR036322">
    <property type="entry name" value="WD40_repeat_dom_sf"/>
</dbReference>
<reference evidence="4 5" key="1">
    <citation type="submission" date="2014-04" db="EMBL/GenBank/DDBJ databases">
        <authorList>
            <consortium name="DOE Joint Genome Institute"/>
            <person name="Kuo A."/>
            <person name="Kohler A."/>
            <person name="Costa M.D."/>
            <person name="Nagy L.G."/>
            <person name="Floudas D."/>
            <person name="Copeland A."/>
            <person name="Barry K.W."/>
            <person name="Cichocki N."/>
            <person name="Veneault-Fourrey C."/>
            <person name="LaButti K."/>
            <person name="Lindquist E.A."/>
            <person name="Lipzen A."/>
            <person name="Lundell T."/>
            <person name="Morin E."/>
            <person name="Murat C."/>
            <person name="Sun H."/>
            <person name="Tunlid A."/>
            <person name="Henrissat B."/>
            <person name="Grigoriev I.V."/>
            <person name="Hibbett D.S."/>
            <person name="Martin F."/>
            <person name="Nordberg H.P."/>
            <person name="Cantor M.N."/>
            <person name="Hua S.X."/>
        </authorList>
    </citation>
    <scope>NUCLEOTIDE SEQUENCE [LARGE SCALE GENOMIC DNA]</scope>
    <source>
        <strain evidence="4 5">Marx 270</strain>
    </source>
</reference>
<keyword evidence="2" id="KW-0677">Repeat</keyword>
<organism evidence="4 5">
    <name type="scientific">Pisolithus tinctorius Marx 270</name>
    <dbReference type="NCBI Taxonomy" id="870435"/>
    <lineage>
        <taxon>Eukaryota</taxon>
        <taxon>Fungi</taxon>
        <taxon>Dikarya</taxon>
        <taxon>Basidiomycota</taxon>
        <taxon>Agaricomycotina</taxon>
        <taxon>Agaricomycetes</taxon>
        <taxon>Agaricomycetidae</taxon>
        <taxon>Boletales</taxon>
        <taxon>Sclerodermatineae</taxon>
        <taxon>Pisolithaceae</taxon>
        <taxon>Pisolithus</taxon>
    </lineage>
</organism>
<feature type="repeat" description="WD" evidence="3">
    <location>
        <begin position="1"/>
        <end position="41"/>
    </location>
</feature>
<accession>A0A0C3NG41</accession>
<feature type="repeat" description="WD" evidence="3">
    <location>
        <begin position="179"/>
        <end position="210"/>
    </location>
</feature>
<dbReference type="OrthoDB" id="2685005at2759"/>
<sequence>MAHQSIINSVCYSADGHTVASASDDQTIGLWDTITGQSLWKTFTSHQDGVIIVGFMVDARTVVSLSRDGVVLVWKVAMGEVEQRFRVSLDARSLATLSHDSEKLLAAHRRGITIWDTITMESVTTISLEGPAVLCMDLSLDATKVAFGMADNSICLWDLGTDNLDPTHLEGGKDLPLYVIWSPDGKTVSSVAQNAALRVWSVESGQCMSESYTTRGPITYSPGGRFIICPGDDSSPDIWEVPEVCADENILLLFPYFAMEMPDHSSTFLLDVCLLCHIVMHHFPG</sequence>
<dbReference type="InParanoid" id="A0A0C3NG41"/>
<dbReference type="SMART" id="SM00320">
    <property type="entry name" value="WD40"/>
    <property type="match status" value="5"/>
</dbReference>
<dbReference type="PROSITE" id="PS50294">
    <property type="entry name" value="WD_REPEATS_REGION"/>
    <property type="match status" value="2"/>
</dbReference>
<evidence type="ECO:0000256" key="1">
    <source>
        <dbReference type="ARBA" id="ARBA00022574"/>
    </source>
</evidence>
<name>A0A0C3NG41_PISTI</name>
<evidence type="ECO:0000313" key="4">
    <source>
        <dbReference type="EMBL" id="KIN94428.1"/>
    </source>
</evidence>
<dbReference type="InterPro" id="IPR001680">
    <property type="entry name" value="WD40_rpt"/>
</dbReference>
<keyword evidence="1 3" id="KW-0853">WD repeat</keyword>
<dbReference type="PROSITE" id="PS50082">
    <property type="entry name" value="WD_REPEATS_2"/>
    <property type="match status" value="3"/>
</dbReference>
<evidence type="ECO:0000256" key="2">
    <source>
        <dbReference type="ARBA" id="ARBA00022737"/>
    </source>
</evidence>
<dbReference type="SUPFAM" id="SSF50978">
    <property type="entry name" value="WD40 repeat-like"/>
    <property type="match status" value="1"/>
</dbReference>
<dbReference type="EMBL" id="KN832098">
    <property type="protein sequence ID" value="KIN94428.1"/>
    <property type="molecule type" value="Genomic_DNA"/>
</dbReference>
<dbReference type="STRING" id="870435.A0A0C3NG41"/>
<dbReference type="PANTHER" id="PTHR22847:SF637">
    <property type="entry name" value="WD REPEAT DOMAIN 5B"/>
    <property type="match status" value="1"/>
</dbReference>
<feature type="repeat" description="WD" evidence="3">
    <location>
        <begin position="43"/>
        <end position="84"/>
    </location>
</feature>
<reference evidence="5" key="2">
    <citation type="submission" date="2015-01" db="EMBL/GenBank/DDBJ databases">
        <title>Evolutionary Origins and Diversification of the Mycorrhizal Mutualists.</title>
        <authorList>
            <consortium name="DOE Joint Genome Institute"/>
            <consortium name="Mycorrhizal Genomics Consortium"/>
            <person name="Kohler A."/>
            <person name="Kuo A."/>
            <person name="Nagy L.G."/>
            <person name="Floudas D."/>
            <person name="Copeland A."/>
            <person name="Barry K.W."/>
            <person name="Cichocki N."/>
            <person name="Veneault-Fourrey C."/>
            <person name="LaButti K."/>
            <person name="Lindquist E.A."/>
            <person name="Lipzen A."/>
            <person name="Lundell T."/>
            <person name="Morin E."/>
            <person name="Murat C."/>
            <person name="Riley R."/>
            <person name="Ohm R."/>
            <person name="Sun H."/>
            <person name="Tunlid A."/>
            <person name="Henrissat B."/>
            <person name="Grigoriev I.V."/>
            <person name="Hibbett D.S."/>
            <person name="Martin F."/>
        </authorList>
    </citation>
    <scope>NUCLEOTIDE SEQUENCE [LARGE SCALE GENOMIC DNA]</scope>
    <source>
        <strain evidence="5">Marx 270</strain>
    </source>
</reference>
<gene>
    <name evidence="4" type="ORF">M404DRAFT_383982</name>
</gene>
<evidence type="ECO:0000313" key="5">
    <source>
        <dbReference type="Proteomes" id="UP000054217"/>
    </source>
</evidence>